<accession>A0A1J5QFV9</accession>
<organism evidence="2">
    <name type="scientific">mine drainage metagenome</name>
    <dbReference type="NCBI Taxonomy" id="410659"/>
    <lineage>
        <taxon>unclassified sequences</taxon>
        <taxon>metagenomes</taxon>
        <taxon>ecological metagenomes</taxon>
    </lineage>
</organism>
<name>A0A1J5QFV9_9ZZZZ</name>
<evidence type="ECO:0000313" key="2">
    <source>
        <dbReference type="EMBL" id="OIQ82422.1"/>
    </source>
</evidence>
<evidence type="ECO:0000256" key="1">
    <source>
        <dbReference type="SAM" id="MobiDB-lite"/>
    </source>
</evidence>
<feature type="compositionally biased region" description="Basic and acidic residues" evidence="1">
    <location>
        <begin position="18"/>
        <end position="40"/>
    </location>
</feature>
<dbReference type="EMBL" id="MLJW01000807">
    <property type="protein sequence ID" value="OIQ82422.1"/>
    <property type="molecule type" value="Genomic_DNA"/>
</dbReference>
<dbReference type="AlphaFoldDB" id="A0A1J5QFV9"/>
<comment type="caution">
    <text evidence="2">The sequence shown here is derived from an EMBL/GenBank/DDBJ whole genome shotgun (WGS) entry which is preliminary data.</text>
</comment>
<feature type="region of interest" description="Disordered" evidence="1">
    <location>
        <begin position="18"/>
        <end position="78"/>
    </location>
</feature>
<protein>
    <submittedName>
        <fullName evidence="2">Uncharacterized protein</fullName>
    </submittedName>
</protein>
<proteinExistence type="predicted"/>
<sequence>MVAAEDVGAGDLDLAVVRDPDRGAGERRPDGADLGHLRHVDGRRRRRLGEPVPLEHPEADPAVEVPQPLSERSATGDGILGATAERLAELAVDEHAGELVLRTEHRAGTGGALERA</sequence>
<gene>
    <name evidence="2" type="ORF">GALL_358020</name>
</gene>
<reference evidence="2" key="1">
    <citation type="submission" date="2016-10" db="EMBL/GenBank/DDBJ databases">
        <title>Sequence of Gallionella enrichment culture.</title>
        <authorList>
            <person name="Poehlein A."/>
            <person name="Muehling M."/>
            <person name="Daniel R."/>
        </authorList>
    </citation>
    <scope>NUCLEOTIDE SEQUENCE</scope>
</reference>